<evidence type="ECO:0000256" key="1">
    <source>
        <dbReference type="SAM" id="Phobius"/>
    </source>
</evidence>
<dbReference type="EMBL" id="QZWG01000008">
    <property type="protein sequence ID" value="RZB98251.1"/>
    <property type="molecule type" value="Genomic_DNA"/>
</dbReference>
<name>A0A445JIG7_GLYSO</name>
<keyword evidence="1" id="KW-0472">Membrane</keyword>
<evidence type="ECO:0000313" key="3">
    <source>
        <dbReference type="Proteomes" id="UP000289340"/>
    </source>
</evidence>
<evidence type="ECO:0000313" key="2">
    <source>
        <dbReference type="EMBL" id="RZB98251.1"/>
    </source>
</evidence>
<sequence>MQWHHIHTFGYVILVGHAYLGSMCWFLDYFHRRLDLMHGSKFCYNCVLYVIYFLFTLALGMLFKQILASILQL</sequence>
<feature type="transmembrane region" description="Helical" evidence="1">
    <location>
        <begin position="42"/>
        <end position="63"/>
    </location>
</feature>
<accession>A0A445JIG7</accession>
<gene>
    <name evidence="2" type="ORF">D0Y65_021301</name>
</gene>
<protein>
    <submittedName>
        <fullName evidence="2">Uncharacterized protein</fullName>
    </submittedName>
</protein>
<comment type="caution">
    <text evidence="2">The sequence shown here is derived from an EMBL/GenBank/DDBJ whole genome shotgun (WGS) entry which is preliminary data.</text>
</comment>
<keyword evidence="3" id="KW-1185">Reference proteome</keyword>
<keyword evidence="1" id="KW-0812">Transmembrane</keyword>
<feature type="transmembrane region" description="Helical" evidence="1">
    <location>
        <begin position="6"/>
        <end position="30"/>
    </location>
</feature>
<dbReference type="Proteomes" id="UP000289340">
    <property type="component" value="Chromosome 8"/>
</dbReference>
<organism evidence="2 3">
    <name type="scientific">Glycine soja</name>
    <name type="common">Wild soybean</name>
    <dbReference type="NCBI Taxonomy" id="3848"/>
    <lineage>
        <taxon>Eukaryota</taxon>
        <taxon>Viridiplantae</taxon>
        <taxon>Streptophyta</taxon>
        <taxon>Embryophyta</taxon>
        <taxon>Tracheophyta</taxon>
        <taxon>Spermatophyta</taxon>
        <taxon>Magnoliopsida</taxon>
        <taxon>eudicotyledons</taxon>
        <taxon>Gunneridae</taxon>
        <taxon>Pentapetalae</taxon>
        <taxon>rosids</taxon>
        <taxon>fabids</taxon>
        <taxon>Fabales</taxon>
        <taxon>Fabaceae</taxon>
        <taxon>Papilionoideae</taxon>
        <taxon>50 kb inversion clade</taxon>
        <taxon>NPAAA clade</taxon>
        <taxon>indigoferoid/millettioid clade</taxon>
        <taxon>Phaseoleae</taxon>
        <taxon>Glycine</taxon>
        <taxon>Glycine subgen. Soja</taxon>
    </lineage>
</organism>
<keyword evidence="1" id="KW-1133">Transmembrane helix</keyword>
<reference evidence="2 3" key="1">
    <citation type="submission" date="2018-09" db="EMBL/GenBank/DDBJ databases">
        <title>A high-quality reference genome of wild soybean provides a powerful tool to mine soybean genomes.</title>
        <authorList>
            <person name="Xie M."/>
            <person name="Chung C.Y.L."/>
            <person name="Li M.-W."/>
            <person name="Wong F.-L."/>
            <person name="Chan T.-F."/>
            <person name="Lam H.-M."/>
        </authorList>
    </citation>
    <scope>NUCLEOTIDE SEQUENCE [LARGE SCALE GENOMIC DNA]</scope>
    <source>
        <strain evidence="3">cv. W05</strain>
        <tissue evidence="2">Hypocotyl of etiolated seedlings</tissue>
    </source>
</reference>
<dbReference type="AlphaFoldDB" id="A0A445JIG7"/>
<proteinExistence type="predicted"/>